<dbReference type="Proteomes" id="UP000774570">
    <property type="component" value="Unassembled WGS sequence"/>
</dbReference>
<keyword evidence="3" id="KW-1185">Reference proteome</keyword>
<accession>A0ABS7FUP2</accession>
<dbReference type="EMBL" id="JAIBOA010000009">
    <property type="protein sequence ID" value="MBW8483910.1"/>
    <property type="molecule type" value="Genomic_DNA"/>
</dbReference>
<keyword evidence="1" id="KW-0812">Transmembrane</keyword>
<proteinExistence type="predicted"/>
<evidence type="ECO:0000313" key="2">
    <source>
        <dbReference type="EMBL" id="MBW8483910.1"/>
    </source>
</evidence>
<feature type="transmembrane region" description="Helical" evidence="1">
    <location>
        <begin position="40"/>
        <end position="61"/>
    </location>
</feature>
<evidence type="ECO:0000256" key="1">
    <source>
        <dbReference type="SAM" id="Phobius"/>
    </source>
</evidence>
<gene>
    <name evidence="2" type="ORF">K1Y72_16100</name>
</gene>
<comment type="caution">
    <text evidence="2">The sequence shown here is derived from an EMBL/GenBank/DDBJ whole genome shotgun (WGS) entry which is preliminary data.</text>
</comment>
<organism evidence="2 3">
    <name type="scientific">Actinomadura parmotrematis</name>
    <dbReference type="NCBI Taxonomy" id="2864039"/>
    <lineage>
        <taxon>Bacteria</taxon>
        <taxon>Bacillati</taxon>
        <taxon>Actinomycetota</taxon>
        <taxon>Actinomycetes</taxon>
        <taxon>Streptosporangiales</taxon>
        <taxon>Thermomonosporaceae</taxon>
        <taxon>Actinomadura</taxon>
    </lineage>
</organism>
<reference evidence="2 3" key="1">
    <citation type="submission" date="2021-07" db="EMBL/GenBank/DDBJ databases">
        <title>Actinomadura sp. PM05-2 isolated from lichen.</title>
        <authorList>
            <person name="Somphong A."/>
            <person name="Phongsopitanun W."/>
            <person name="Tanasupawat S."/>
            <person name="Peongsungnone V."/>
        </authorList>
    </citation>
    <scope>NUCLEOTIDE SEQUENCE [LARGE SCALE GENOMIC DNA]</scope>
    <source>
        <strain evidence="2 3">PM05-2</strain>
    </source>
</reference>
<keyword evidence="1" id="KW-1133">Transmembrane helix</keyword>
<evidence type="ECO:0000313" key="3">
    <source>
        <dbReference type="Proteomes" id="UP000774570"/>
    </source>
</evidence>
<sequence>MPNDEPAPDEPGDAWWLAPALITLAARGAHAALDDGGWGVAARSLLVLAALSVPVAAALAVRRRAYETLVMMGLGLVLLAALAYARGDLP</sequence>
<protein>
    <submittedName>
        <fullName evidence="2">Uncharacterized protein</fullName>
    </submittedName>
</protein>
<dbReference type="RefSeq" id="WP_220167140.1">
    <property type="nucleotide sequence ID" value="NZ_JAIBOA010000009.1"/>
</dbReference>
<feature type="transmembrane region" description="Helical" evidence="1">
    <location>
        <begin position="68"/>
        <end position="85"/>
    </location>
</feature>
<keyword evidence="1" id="KW-0472">Membrane</keyword>
<name>A0ABS7FUP2_9ACTN</name>